<keyword evidence="3" id="KW-0238">DNA-binding</keyword>
<sequence length="156" mass="18311">MQYVEISENESQNEVLFGDVLFTTSSETPDEVGLSSVLLDEIPNLYLNSFCFGYRFNNISNINPRFYKYYFRSTKFRKAIVKLAQGSTRFNLSKTRFLKLKVFIPLKEEQNKVVKILESLDRVALASQNNLNKNFNMKKYFLSNIFNIDFHSEDIE</sequence>
<reference evidence="5" key="1">
    <citation type="submission" date="2019-08" db="EMBL/GenBank/DDBJ databases">
        <authorList>
            <person name="Kucharzyk K."/>
            <person name="Murdoch R.W."/>
            <person name="Higgins S."/>
            <person name="Loffler F."/>
        </authorList>
    </citation>
    <scope>NUCLEOTIDE SEQUENCE</scope>
</reference>
<organism evidence="5">
    <name type="scientific">bioreactor metagenome</name>
    <dbReference type="NCBI Taxonomy" id="1076179"/>
    <lineage>
        <taxon>unclassified sequences</taxon>
        <taxon>metagenomes</taxon>
        <taxon>ecological metagenomes</taxon>
    </lineage>
</organism>
<evidence type="ECO:0000259" key="4">
    <source>
        <dbReference type="Pfam" id="PF01420"/>
    </source>
</evidence>
<evidence type="ECO:0000256" key="3">
    <source>
        <dbReference type="ARBA" id="ARBA00023125"/>
    </source>
</evidence>
<dbReference type="GO" id="GO:0003677">
    <property type="term" value="F:DNA binding"/>
    <property type="evidence" value="ECO:0007669"/>
    <property type="project" value="UniProtKB-KW"/>
</dbReference>
<protein>
    <recommendedName>
        <fullName evidence="4">Type I restriction modification DNA specificity domain-containing protein</fullName>
    </recommendedName>
</protein>
<dbReference type="Gene3D" id="3.90.220.20">
    <property type="entry name" value="DNA methylase specificity domains"/>
    <property type="match status" value="1"/>
</dbReference>
<dbReference type="InterPro" id="IPR000055">
    <property type="entry name" value="Restrct_endonuc_typeI_TRD"/>
</dbReference>
<dbReference type="SUPFAM" id="SSF116734">
    <property type="entry name" value="DNA methylase specificity domain"/>
    <property type="match status" value="1"/>
</dbReference>
<accession>A0A645E7N8</accession>
<evidence type="ECO:0000256" key="2">
    <source>
        <dbReference type="ARBA" id="ARBA00022747"/>
    </source>
</evidence>
<comment type="caution">
    <text evidence="5">The sequence shown here is derived from an EMBL/GenBank/DDBJ whole genome shotgun (WGS) entry which is preliminary data.</text>
</comment>
<evidence type="ECO:0000256" key="1">
    <source>
        <dbReference type="ARBA" id="ARBA00010923"/>
    </source>
</evidence>
<feature type="domain" description="Type I restriction modification DNA specificity" evidence="4">
    <location>
        <begin position="18"/>
        <end position="132"/>
    </location>
</feature>
<keyword evidence="2" id="KW-0680">Restriction system</keyword>
<name>A0A645E7N8_9ZZZZ</name>
<dbReference type="AlphaFoldDB" id="A0A645E7N8"/>
<proteinExistence type="inferred from homology"/>
<dbReference type="InterPro" id="IPR052021">
    <property type="entry name" value="Type-I_RS_S_subunit"/>
</dbReference>
<dbReference type="PANTHER" id="PTHR30408:SF12">
    <property type="entry name" value="TYPE I RESTRICTION ENZYME MJAVIII SPECIFICITY SUBUNIT"/>
    <property type="match status" value="1"/>
</dbReference>
<comment type="similarity">
    <text evidence="1">Belongs to the type-I restriction system S methylase family.</text>
</comment>
<dbReference type="Pfam" id="PF01420">
    <property type="entry name" value="Methylase_S"/>
    <property type="match status" value="1"/>
</dbReference>
<dbReference type="EMBL" id="VSSQ01043198">
    <property type="protein sequence ID" value="MPM96863.1"/>
    <property type="molecule type" value="Genomic_DNA"/>
</dbReference>
<evidence type="ECO:0000313" key="5">
    <source>
        <dbReference type="EMBL" id="MPM96863.1"/>
    </source>
</evidence>
<dbReference type="PANTHER" id="PTHR30408">
    <property type="entry name" value="TYPE-1 RESTRICTION ENZYME ECOKI SPECIFICITY PROTEIN"/>
    <property type="match status" value="1"/>
</dbReference>
<dbReference type="InterPro" id="IPR044946">
    <property type="entry name" value="Restrct_endonuc_typeI_TRD_sf"/>
</dbReference>
<gene>
    <name evidence="5" type="ORF">SDC9_144028</name>
</gene>
<dbReference type="GO" id="GO:0009307">
    <property type="term" value="P:DNA restriction-modification system"/>
    <property type="evidence" value="ECO:0007669"/>
    <property type="project" value="UniProtKB-KW"/>
</dbReference>